<reference evidence="4 5" key="1">
    <citation type="submission" date="2019-09" db="EMBL/GenBank/DDBJ databases">
        <title>Bird 10,000 Genomes (B10K) Project - Family phase.</title>
        <authorList>
            <person name="Zhang G."/>
        </authorList>
    </citation>
    <scope>NUCLEOTIDE SEQUENCE [LARGE SCALE GENOMIC DNA]</scope>
    <source>
        <strain evidence="4">B10K-DU-001-74</strain>
        <tissue evidence="4">Muscle</tissue>
    </source>
</reference>
<sequence>PGSAGLDISTNNTVTLSDSTVFCLPTRIYESLEPSYHALLIGRPSTSITGLLVLPGVIDADSVGEIKIMAWTLQLPYVVPAGTNIAQLIPFLTAPLSAPPIAEQREGGFGSTGVPQIPWTQRITSQHPKCQCKVILKGRDIVLTGLIYTSADETIIS</sequence>
<dbReference type="PANTHER" id="PTHR19422">
    <property type="entry name" value="GAG RETROVIRAL POLYPROTEIN"/>
    <property type="match status" value="1"/>
</dbReference>
<evidence type="ECO:0000256" key="2">
    <source>
        <dbReference type="ARBA" id="ARBA00022750"/>
    </source>
</evidence>
<protein>
    <submittedName>
        <fullName evidence="4">POK9 protein</fullName>
    </submittedName>
</protein>
<dbReference type="AlphaFoldDB" id="A0A7L1EV14"/>
<dbReference type="Gene3D" id="2.70.40.10">
    <property type="match status" value="1"/>
</dbReference>
<evidence type="ECO:0000313" key="4">
    <source>
        <dbReference type="EMBL" id="NXM92594.1"/>
    </source>
</evidence>
<feature type="non-terminal residue" evidence="4">
    <location>
        <position position="1"/>
    </location>
</feature>
<proteinExistence type="predicted"/>
<name>A0A7L1EV14_OENON</name>
<evidence type="ECO:0000259" key="3">
    <source>
        <dbReference type="Pfam" id="PF00692"/>
    </source>
</evidence>
<evidence type="ECO:0000256" key="1">
    <source>
        <dbReference type="ARBA" id="ARBA00022670"/>
    </source>
</evidence>
<dbReference type="SUPFAM" id="SSF51283">
    <property type="entry name" value="dUTPase-like"/>
    <property type="match status" value="1"/>
</dbReference>
<feature type="domain" description="dUTPase-like" evidence="3">
    <location>
        <begin position="1"/>
        <end position="112"/>
    </location>
</feature>
<dbReference type="GO" id="GO:0006508">
    <property type="term" value="P:proteolysis"/>
    <property type="evidence" value="ECO:0007669"/>
    <property type="project" value="UniProtKB-KW"/>
</dbReference>
<feature type="non-terminal residue" evidence="4">
    <location>
        <position position="157"/>
    </location>
</feature>
<keyword evidence="1" id="KW-0645">Protease</keyword>
<comment type="caution">
    <text evidence="4">The sequence shown here is derived from an EMBL/GenBank/DDBJ whole genome shotgun (WGS) entry which is preliminary data.</text>
</comment>
<dbReference type="InterPro" id="IPR029054">
    <property type="entry name" value="dUTPase-like"/>
</dbReference>
<dbReference type="EMBL" id="VXBF01016452">
    <property type="protein sequence ID" value="NXM92594.1"/>
    <property type="molecule type" value="Genomic_DNA"/>
</dbReference>
<keyword evidence="5" id="KW-1185">Reference proteome</keyword>
<dbReference type="InterPro" id="IPR051592">
    <property type="entry name" value="HERV-K_Pro_peptidase_A2"/>
</dbReference>
<keyword evidence="2" id="KW-0064">Aspartyl protease</keyword>
<dbReference type="InterPro" id="IPR036157">
    <property type="entry name" value="dUTPase-like_sf"/>
</dbReference>
<evidence type="ECO:0000313" key="5">
    <source>
        <dbReference type="Proteomes" id="UP000565754"/>
    </source>
</evidence>
<organism evidence="4 5">
    <name type="scientific">Oenanthe oenanthe</name>
    <name type="common">Northern wheatear</name>
    <dbReference type="NCBI Taxonomy" id="279966"/>
    <lineage>
        <taxon>Eukaryota</taxon>
        <taxon>Metazoa</taxon>
        <taxon>Chordata</taxon>
        <taxon>Craniata</taxon>
        <taxon>Vertebrata</taxon>
        <taxon>Euteleostomi</taxon>
        <taxon>Archelosauria</taxon>
        <taxon>Archosauria</taxon>
        <taxon>Dinosauria</taxon>
        <taxon>Saurischia</taxon>
        <taxon>Theropoda</taxon>
        <taxon>Coelurosauria</taxon>
        <taxon>Aves</taxon>
        <taxon>Neognathae</taxon>
        <taxon>Neoaves</taxon>
        <taxon>Telluraves</taxon>
        <taxon>Australaves</taxon>
        <taxon>Passeriformes</taxon>
        <taxon>Muscicapidae</taxon>
        <taxon>Oenanthe</taxon>
    </lineage>
</organism>
<accession>A0A7L1EV14</accession>
<dbReference type="Pfam" id="PF00692">
    <property type="entry name" value="dUTPase"/>
    <property type="match status" value="1"/>
</dbReference>
<keyword evidence="2" id="KW-0378">Hydrolase</keyword>
<dbReference type="Proteomes" id="UP000565754">
    <property type="component" value="Unassembled WGS sequence"/>
</dbReference>
<dbReference type="GO" id="GO:0004190">
    <property type="term" value="F:aspartic-type endopeptidase activity"/>
    <property type="evidence" value="ECO:0007669"/>
    <property type="project" value="UniProtKB-KW"/>
</dbReference>
<dbReference type="PANTHER" id="PTHR19422:SF123">
    <property type="entry name" value="RT1 CLASS I, LOCUS CE15"/>
    <property type="match status" value="1"/>
</dbReference>
<gene>
    <name evidence="4" type="primary">Ervk9_1</name>
    <name evidence="4" type="ORF">OENOEN_R14618</name>
</gene>